<accession>A0A2T6ZNL1</accession>
<dbReference type="Proteomes" id="UP000244722">
    <property type="component" value="Unassembled WGS sequence"/>
</dbReference>
<evidence type="ECO:0000313" key="5">
    <source>
        <dbReference type="EMBL" id="PUU77070.1"/>
    </source>
</evidence>
<keyword evidence="6" id="KW-1185">Reference proteome</keyword>
<protein>
    <recommendedName>
        <fullName evidence="4">Mediator complex subunit 15 KIX domain-containing protein</fullName>
    </recommendedName>
</protein>
<feature type="non-terminal residue" evidence="5">
    <location>
        <position position="120"/>
    </location>
</feature>
<feature type="transmembrane region" description="Helical" evidence="3">
    <location>
        <begin position="92"/>
        <end position="112"/>
    </location>
</feature>
<organism evidence="5 6">
    <name type="scientific">Tuber borchii</name>
    <name type="common">White truffle</name>
    <dbReference type="NCBI Taxonomy" id="42251"/>
    <lineage>
        <taxon>Eukaryota</taxon>
        <taxon>Fungi</taxon>
        <taxon>Dikarya</taxon>
        <taxon>Ascomycota</taxon>
        <taxon>Pezizomycotina</taxon>
        <taxon>Pezizomycetes</taxon>
        <taxon>Pezizales</taxon>
        <taxon>Tuberaceae</taxon>
        <taxon>Tuber</taxon>
    </lineage>
</organism>
<comment type="caution">
    <text evidence="5">The sequence shown here is derived from an EMBL/GenBank/DDBJ whole genome shotgun (WGS) entry which is preliminary data.</text>
</comment>
<evidence type="ECO:0000259" key="4">
    <source>
        <dbReference type="Pfam" id="PF16987"/>
    </source>
</evidence>
<evidence type="ECO:0000256" key="2">
    <source>
        <dbReference type="ARBA" id="ARBA00023242"/>
    </source>
</evidence>
<evidence type="ECO:0000256" key="1">
    <source>
        <dbReference type="ARBA" id="ARBA00004123"/>
    </source>
</evidence>
<dbReference type="AlphaFoldDB" id="A0A2T6ZNL1"/>
<dbReference type="EMBL" id="NESQ01000165">
    <property type="protein sequence ID" value="PUU77070.1"/>
    <property type="molecule type" value="Genomic_DNA"/>
</dbReference>
<keyword evidence="2" id="KW-0539">Nucleus</keyword>
<dbReference type="GO" id="GO:0005634">
    <property type="term" value="C:nucleus"/>
    <property type="evidence" value="ECO:0007669"/>
    <property type="project" value="UniProtKB-SubCell"/>
</dbReference>
<keyword evidence="3" id="KW-0812">Transmembrane</keyword>
<sequence length="120" mass="14042">MNPPAPAGSFGRVGNELQHQNPWLFQIVLHHLKRNWNPQGWQQEMQPTERANIIIQIVTSLRLVRTDVEQTQAILIATEFERSTYKKSQNRVGWMFFSSLFFSLIPMCLLPLCSPQDEYR</sequence>
<dbReference type="InterPro" id="IPR036546">
    <property type="entry name" value="MED15_KIX"/>
</dbReference>
<reference evidence="5 6" key="1">
    <citation type="submission" date="2017-04" db="EMBL/GenBank/DDBJ databases">
        <title>Draft genome sequence of Tuber borchii Vittad., a whitish edible truffle.</title>
        <authorList>
            <consortium name="DOE Joint Genome Institute"/>
            <person name="Murat C."/>
            <person name="Kuo A."/>
            <person name="Barry K.W."/>
            <person name="Clum A."/>
            <person name="Dockter R.B."/>
            <person name="Fauchery L."/>
            <person name="Iotti M."/>
            <person name="Kohler A."/>
            <person name="Labutti K."/>
            <person name="Lindquist E.A."/>
            <person name="Lipzen A."/>
            <person name="Ohm R.A."/>
            <person name="Wang M."/>
            <person name="Grigoriev I.V."/>
            <person name="Zambonelli A."/>
            <person name="Martin F.M."/>
        </authorList>
    </citation>
    <scope>NUCLEOTIDE SEQUENCE [LARGE SCALE GENOMIC DNA]</scope>
    <source>
        <strain evidence="5 6">Tbo3840</strain>
    </source>
</reference>
<keyword evidence="3" id="KW-1133">Transmembrane helix</keyword>
<proteinExistence type="predicted"/>
<dbReference type="OrthoDB" id="3918840at2759"/>
<feature type="domain" description="Mediator complex subunit 15 KIX" evidence="4">
    <location>
        <begin position="39"/>
        <end position="91"/>
    </location>
</feature>
<gene>
    <name evidence="5" type="ORF">B9Z19DRAFT_1027825</name>
</gene>
<keyword evidence="3" id="KW-0472">Membrane</keyword>
<name>A0A2T6ZNL1_TUBBO</name>
<dbReference type="Pfam" id="PF16987">
    <property type="entry name" value="KIX_2"/>
    <property type="match status" value="1"/>
</dbReference>
<comment type="subcellular location">
    <subcellularLocation>
        <location evidence="1">Nucleus</location>
    </subcellularLocation>
</comment>
<evidence type="ECO:0000256" key="3">
    <source>
        <dbReference type="SAM" id="Phobius"/>
    </source>
</evidence>
<evidence type="ECO:0000313" key="6">
    <source>
        <dbReference type="Proteomes" id="UP000244722"/>
    </source>
</evidence>